<evidence type="ECO:0000313" key="2">
    <source>
        <dbReference type="EMBL" id="GLI34204.1"/>
    </source>
</evidence>
<dbReference type="RefSeq" id="WP_281793465.1">
    <property type="nucleotide sequence ID" value="NZ_BSDR01000001.1"/>
</dbReference>
<gene>
    <name evidence="2" type="ORF">DAMNIGENAA_16370</name>
</gene>
<dbReference type="Proteomes" id="UP001144372">
    <property type="component" value="Unassembled WGS sequence"/>
</dbReference>
<dbReference type="CDD" id="cd22784">
    <property type="entry name" value="DPBB_MltA_YuiC-like"/>
    <property type="match status" value="1"/>
</dbReference>
<feature type="signal peptide" evidence="1">
    <location>
        <begin position="1"/>
        <end position="26"/>
    </location>
</feature>
<evidence type="ECO:0000256" key="1">
    <source>
        <dbReference type="SAM" id="SignalP"/>
    </source>
</evidence>
<keyword evidence="1" id="KW-0732">Signal</keyword>
<proteinExistence type="predicted"/>
<reference evidence="2" key="1">
    <citation type="submission" date="2022-12" db="EMBL/GenBank/DDBJ databases">
        <title>Reference genome sequencing for broad-spectrum identification of bacterial and archaeal isolates by mass spectrometry.</title>
        <authorList>
            <person name="Sekiguchi Y."/>
            <person name="Tourlousse D.M."/>
        </authorList>
    </citation>
    <scope>NUCLEOTIDE SEQUENCE</scope>
    <source>
        <strain evidence="2">ASRB1</strain>
    </source>
</reference>
<name>A0A9W6FSM7_9BACT</name>
<evidence type="ECO:0000313" key="3">
    <source>
        <dbReference type="Proteomes" id="UP001144372"/>
    </source>
</evidence>
<comment type="caution">
    <text evidence="2">The sequence shown here is derived from an EMBL/GenBank/DDBJ whole genome shotgun (WGS) entry which is preliminary data.</text>
</comment>
<organism evidence="2 3">
    <name type="scientific">Desulforhabdus amnigena</name>
    <dbReference type="NCBI Taxonomy" id="40218"/>
    <lineage>
        <taxon>Bacteria</taxon>
        <taxon>Pseudomonadati</taxon>
        <taxon>Thermodesulfobacteriota</taxon>
        <taxon>Syntrophobacteria</taxon>
        <taxon>Syntrophobacterales</taxon>
        <taxon>Syntrophobacteraceae</taxon>
        <taxon>Desulforhabdus</taxon>
    </lineage>
</organism>
<accession>A0A9W6FSM7</accession>
<protein>
    <submittedName>
        <fullName evidence="2">Uncharacterized protein</fullName>
    </submittedName>
</protein>
<feature type="chain" id="PRO_5040754443" evidence="1">
    <location>
        <begin position="27"/>
        <end position="138"/>
    </location>
</feature>
<dbReference type="AlphaFoldDB" id="A0A9W6FSM7"/>
<sequence length="138" mass="15599">MSRNIGALSIYCLATMFFHFPLSAHAHPNQETSDFRKVTVSAYTNTSSCTDTTPGRTASSLRIKPEHYRKLVALSPDLAKNYDFGDKFYLVVKGKSHLVEFQDIMPKKHKNKIDFLLPSKRECMKFGVTQGVLIPVDD</sequence>
<keyword evidence="3" id="KW-1185">Reference proteome</keyword>
<dbReference type="EMBL" id="BSDR01000001">
    <property type="protein sequence ID" value="GLI34204.1"/>
    <property type="molecule type" value="Genomic_DNA"/>
</dbReference>